<evidence type="ECO:0000313" key="3">
    <source>
        <dbReference type="Proteomes" id="UP000298787"/>
    </source>
</evidence>
<dbReference type="Pfam" id="PF03521">
    <property type="entry name" value="Kv2channel"/>
    <property type="match status" value="1"/>
</dbReference>
<sequence>MDVVIEKSERPHDNHLSPSRWKWTPKRAASETSSNRSFNAQELGSPNKARVTSPQRLNVQKLEEMYNQMAKTQSQPNLNAKDRASKVGKQRDEIELGAIQDHGPPVLGTREGVGDMKSLSSIDSYISCATDFQENPRFSHSPALDLGVQESNRFSHSPAIALSQHGSKKTGQKITGERSCRSDGESGPSPLSDSSVLSDHSLLSPEVSIYTTASSRTPPKSPESTALAATVFTFHDSSISKYIDADTDDDEHLRDISDTSPSERLLAGSSPKCSININYQKGTNHLEAAQKMLGQNCLFPIEGIRGVAHENHIGPDMARRPKVERGRQNTLDKSL</sequence>
<dbReference type="InterPro" id="IPR003973">
    <property type="entry name" value="K_chnl_volt-dep_Kv2"/>
</dbReference>
<feature type="compositionally biased region" description="Basic and acidic residues" evidence="1">
    <location>
        <begin position="80"/>
        <end position="89"/>
    </location>
</feature>
<feature type="region of interest" description="Disordered" evidence="1">
    <location>
        <begin position="158"/>
        <end position="198"/>
    </location>
</feature>
<evidence type="ECO:0000313" key="2">
    <source>
        <dbReference type="EMBL" id="TKS71333.1"/>
    </source>
</evidence>
<dbReference type="EMBL" id="CM014082">
    <property type="protein sequence ID" value="TKS71333.1"/>
    <property type="molecule type" value="Genomic_DNA"/>
</dbReference>
<feature type="region of interest" description="Disordered" evidence="1">
    <location>
        <begin position="69"/>
        <end position="89"/>
    </location>
</feature>
<feature type="compositionally biased region" description="Polar residues" evidence="1">
    <location>
        <begin position="30"/>
        <end position="55"/>
    </location>
</feature>
<protein>
    <submittedName>
        <fullName evidence="2">Potassium voltage-gated channel subfamily B member 1</fullName>
    </submittedName>
</protein>
<proteinExistence type="predicted"/>
<accession>A0A4U5UAE2</accession>
<reference evidence="2 3" key="1">
    <citation type="submission" date="2019-01" db="EMBL/GenBank/DDBJ databases">
        <title>Genome Assembly of Collichthys lucidus.</title>
        <authorList>
            <person name="Cai M."/>
            <person name="Xiao S."/>
        </authorList>
    </citation>
    <scope>NUCLEOTIDE SEQUENCE [LARGE SCALE GENOMIC DNA]</scope>
    <source>
        <strain evidence="2">JT15FE1705JMU</strain>
        <tissue evidence="2">Muscle</tissue>
    </source>
</reference>
<dbReference type="GO" id="GO:0008076">
    <property type="term" value="C:voltage-gated potassium channel complex"/>
    <property type="evidence" value="ECO:0007669"/>
    <property type="project" value="InterPro"/>
</dbReference>
<name>A0A4U5UAE2_COLLU</name>
<feature type="region of interest" description="Disordered" evidence="1">
    <location>
        <begin position="1"/>
        <end position="55"/>
    </location>
</feature>
<keyword evidence="3" id="KW-1185">Reference proteome</keyword>
<dbReference type="GO" id="GO:0005249">
    <property type="term" value="F:voltage-gated potassium channel activity"/>
    <property type="evidence" value="ECO:0007669"/>
    <property type="project" value="InterPro"/>
</dbReference>
<dbReference type="Proteomes" id="UP000298787">
    <property type="component" value="Chromosome 5"/>
</dbReference>
<gene>
    <name evidence="2" type="ORF">D9C73_005216</name>
</gene>
<feature type="compositionally biased region" description="Basic and acidic residues" evidence="1">
    <location>
        <begin position="1"/>
        <end position="15"/>
    </location>
</feature>
<feature type="compositionally biased region" description="Polar residues" evidence="1">
    <location>
        <begin position="69"/>
        <end position="78"/>
    </location>
</feature>
<dbReference type="InterPro" id="IPR004350">
    <property type="entry name" value="K_chnl_volt-dep_Kv2.1"/>
</dbReference>
<feature type="region of interest" description="Disordered" evidence="1">
    <location>
        <begin position="312"/>
        <end position="335"/>
    </location>
</feature>
<dbReference type="STRING" id="240159.A0A4U5UAE2"/>
<feature type="compositionally biased region" description="Basic and acidic residues" evidence="1">
    <location>
        <begin position="175"/>
        <end position="184"/>
    </location>
</feature>
<dbReference type="AlphaFoldDB" id="A0A4U5UAE2"/>
<dbReference type="PRINTS" id="PR01514">
    <property type="entry name" value="KV21CHANNEL"/>
</dbReference>
<organism evidence="2 3">
    <name type="scientific">Collichthys lucidus</name>
    <name type="common">Big head croaker</name>
    <name type="synonym">Sciaena lucida</name>
    <dbReference type="NCBI Taxonomy" id="240159"/>
    <lineage>
        <taxon>Eukaryota</taxon>
        <taxon>Metazoa</taxon>
        <taxon>Chordata</taxon>
        <taxon>Craniata</taxon>
        <taxon>Vertebrata</taxon>
        <taxon>Euteleostomi</taxon>
        <taxon>Actinopterygii</taxon>
        <taxon>Neopterygii</taxon>
        <taxon>Teleostei</taxon>
        <taxon>Neoteleostei</taxon>
        <taxon>Acanthomorphata</taxon>
        <taxon>Eupercaria</taxon>
        <taxon>Sciaenidae</taxon>
        <taxon>Collichthys</taxon>
    </lineage>
</organism>
<evidence type="ECO:0000256" key="1">
    <source>
        <dbReference type="SAM" id="MobiDB-lite"/>
    </source>
</evidence>
<feature type="compositionally biased region" description="Low complexity" evidence="1">
    <location>
        <begin position="185"/>
        <end position="198"/>
    </location>
</feature>
<feature type="compositionally biased region" description="Basic and acidic residues" evidence="1">
    <location>
        <begin position="312"/>
        <end position="327"/>
    </location>
</feature>